<dbReference type="Proteomes" id="UP001497444">
    <property type="component" value="Chromosome 4"/>
</dbReference>
<dbReference type="SUPFAM" id="SSF52821">
    <property type="entry name" value="Rhodanese/Cell cycle control phosphatase"/>
    <property type="match status" value="1"/>
</dbReference>
<proteinExistence type="predicted"/>
<dbReference type="SMART" id="SM00450">
    <property type="entry name" value="RHOD"/>
    <property type="match status" value="1"/>
</dbReference>
<dbReference type="InterPro" id="IPR036873">
    <property type="entry name" value="Rhodanese-like_dom_sf"/>
</dbReference>
<organism evidence="2 3">
    <name type="scientific">Sphagnum jensenii</name>
    <dbReference type="NCBI Taxonomy" id="128206"/>
    <lineage>
        <taxon>Eukaryota</taxon>
        <taxon>Viridiplantae</taxon>
        <taxon>Streptophyta</taxon>
        <taxon>Embryophyta</taxon>
        <taxon>Bryophyta</taxon>
        <taxon>Sphagnophytina</taxon>
        <taxon>Sphagnopsida</taxon>
        <taxon>Sphagnales</taxon>
        <taxon>Sphagnaceae</taxon>
        <taxon>Sphagnum</taxon>
    </lineage>
</organism>
<dbReference type="Pfam" id="PF00581">
    <property type="entry name" value="Rhodanese"/>
    <property type="match status" value="1"/>
</dbReference>
<evidence type="ECO:0000313" key="3">
    <source>
        <dbReference type="Proteomes" id="UP001497444"/>
    </source>
</evidence>
<accession>A0ABP0WZC5</accession>
<keyword evidence="3" id="KW-1185">Reference proteome</keyword>
<dbReference type="InterPro" id="IPR043186">
    <property type="entry name" value="Str14"/>
</dbReference>
<protein>
    <recommendedName>
        <fullName evidence="1">Rhodanese domain-containing protein</fullName>
    </recommendedName>
</protein>
<dbReference type="PANTHER" id="PTHR44920">
    <property type="entry name" value="RHODANESE-LIKE DOMAIN-CONTAINING PROTEIN 14, CHLOROPLASTIC-RELATED"/>
    <property type="match status" value="1"/>
</dbReference>
<evidence type="ECO:0000259" key="1">
    <source>
        <dbReference type="PROSITE" id="PS50206"/>
    </source>
</evidence>
<name>A0ABP0WZC5_9BRYO</name>
<dbReference type="InterPro" id="IPR001763">
    <property type="entry name" value="Rhodanese-like_dom"/>
</dbReference>
<sequence>MAMALVQERAWKPSSCCSLLQQSRVHQSLQKGKKEENNKIQYCSSKEGKKFVRSGATRAQAEEKNVVKQRDEESSSSSSSRGWFYDKFVAENTMEAKLAKFKGDVAARGGYVGSWFQDSFKYTAWVEVHRKLTERDLQSLECQEACKLAKSGEAILLDCRESPEFVAEHAEGAFSAPLFRQIQGDDTKANLRRLGYALLTNFAGTERNPAFVEAAVTAVGGEKNKKSKLVIVYCAIGGTLDTFVERKGAKAKKFKDPERLFGRQSRSLKAAYELLEAGFTNVVHLKGGFNQWTHLQLPTATTTTAAQGSTAQG</sequence>
<feature type="domain" description="Rhodanese" evidence="1">
    <location>
        <begin position="150"/>
        <end position="301"/>
    </location>
</feature>
<gene>
    <name evidence="2" type="ORF">CSSPJE1EN1_LOCUS16783</name>
</gene>
<dbReference type="PROSITE" id="PS50206">
    <property type="entry name" value="RHODANESE_3"/>
    <property type="match status" value="1"/>
</dbReference>
<dbReference type="Gene3D" id="3.40.250.10">
    <property type="entry name" value="Rhodanese-like domain"/>
    <property type="match status" value="1"/>
</dbReference>
<dbReference type="EMBL" id="OZ020099">
    <property type="protein sequence ID" value="CAK9271305.1"/>
    <property type="molecule type" value="Genomic_DNA"/>
</dbReference>
<reference evidence="2" key="1">
    <citation type="submission" date="2024-02" db="EMBL/GenBank/DDBJ databases">
        <authorList>
            <consortium name="ELIXIR-Norway"/>
            <consortium name="Elixir Norway"/>
        </authorList>
    </citation>
    <scope>NUCLEOTIDE SEQUENCE</scope>
</reference>
<dbReference type="PANTHER" id="PTHR44920:SF2">
    <property type="entry name" value="RHODANESE DOMAIN-CONTAINING PROTEIN"/>
    <property type="match status" value="1"/>
</dbReference>
<evidence type="ECO:0000313" key="2">
    <source>
        <dbReference type="EMBL" id="CAK9271305.1"/>
    </source>
</evidence>
<dbReference type="CDD" id="cd00158">
    <property type="entry name" value="RHOD"/>
    <property type="match status" value="1"/>
</dbReference>